<feature type="compositionally biased region" description="Acidic residues" evidence="2">
    <location>
        <begin position="154"/>
        <end position="167"/>
    </location>
</feature>
<reference evidence="3 4" key="1">
    <citation type="journal article" date="2024" name="G3 (Bethesda)">
        <title>Genome assembly of Hibiscus sabdariffa L. provides insights into metabolisms of medicinal natural products.</title>
        <authorList>
            <person name="Kim T."/>
        </authorList>
    </citation>
    <scope>NUCLEOTIDE SEQUENCE [LARGE SCALE GENOMIC DNA]</scope>
    <source>
        <strain evidence="3">TK-2024</strain>
        <tissue evidence="3">Old leaves</tissue>
    </source>
</reference>
<keyword evidence="1" id="KW-0175">Coiled coil</keyword>
<keyword evidence="4" id="KW-1185">Reference proteome</keyword>
<evidence type="ECO:0000256" key="2">
    <source>
        <dbReference type="SAM" id="MobiDB-lite"/>
    </source>
</evidence>
<sequence>MRNRLCCGPPLLSGGGPQSDSFVVVVHYGEELEVVGEGVSDAVEKDANIEEPKTVAEDANFEESRDDAREHDAACNVEEADETIVEDANDTIHDASCNVEEADETIVEDENEHDANDIIHDAHDTTPENIVEEDACSNEVGENTIYGDVEPEMVEEGESEMNEEEEDVNSRFF</sequence>
<dbReference type="EMBL" id="JBBPBM010000133">
    <property type="protein sequence ID" value="KAK8504975.1"/>
    <property type="molecule type" value="Genomic_DNA"/>
</dbReference>
<dbReference type="Proteomes" id="UP001472677">
    <property type="component" value="Unassembled WGS sequence"/>
</dbReference>
<name>A0ABR2BDM8_9ROSI</name>
<proteinExistence type="predicted"/>
<comment type="caution">
    <text evidence="3">The sequence shown here is derived from an EMBL/GenBank/DDBJ whole genome shotgun (WGS) entry which is preliminary data.</text>
</comment>
<protein>
    <submittedName>
        <fullName evidence="3">Uncharacterized protein</fullName>
    </submittedName>
</protein>
<accession>A0ABR2BDM8</accession>
<organism evidence="3 4">
    <name type="scientific">Hibiscus sabdariffa</name>
    <name type="common">roselle</name>
    <dbReference type="NCBI Taxonomy" id="183260"/>
    <lineage>
        <taxon>Eukaryota</taxon>
        <taxon>Viridiplantae</taxon>
        <taxon>Streptophyta</taxon>
        <taxon>Embryophyta</taxon>
        <taxon>Tracheophyta</taxon>
        <taxon>Spermatophyta</taxon>
        <taxon>Magnoliopsida</taxon>
        <taxon>eudicotyledons</taxon>
        <taxon>Gunneridae</taxon>
        <taxon>Pentapetalae</taxon>
        <taxon>rosids</taxon>
        <taxon>malvids</taxon>
        <taxon>Malvales</taxon>
        <taxon>Malvaceae</taxon>
        <taxon>Malvoideae</taxon>
        <taxon>Hibiscus</taxon>
    </lineage>
</organism>
<evidence type="ECO:0000313" key="3">
    <source>
        <dbReference type="EMBL" id="KAK8504975.1"/>
    </source>
</evidence>
<feature type="coiled-coil region" evidence="1">
    <location>
        <begin position="85"/>
        <end position="112"/>
    </location>
</feature>
<feature type="region of interest" description="Disordered" evidence="2">
    <location>
        <begin position="154"/>
        <end position="173"/>
    </location>
</feature>
<evidence type="ECO:0000313" key="4">
    <source>
        <dbReference type="Proteomes" id="UP001472677"/>
    </source>
</evidence>
<evidence type="ECO:0000256" key="1">
    <source>
        <dbReference type="SAM" id="Coils"/>
    </source>
</evidence>
<gene>
    <name evidence="3" type="ORF">V6N12_058070</name>
</gene>